<accession>A0A848RW44</accession>
<gene>
    <name evidence="2" type="ORF">HHJ74_11420</name>
</gene>
<dbReference type="Pfam" id="PF04122">
    <property type="entry name" value="CW_binding_2"/>
    <property type="match status" value="3"/>
</dbReference>
<reference evidence="2 3" key="1">
    <citation type="submission" date="2020-04" db="EMBL/GenBank/DDBJ databases">
        <title>Antimicrobial susceptibility and clonality of vaginal-derived multi-drug resistant Mobiluncus isolates in China.</title>
        <authorList>
            <person name="Zhang X."/>
        </authorList>
    </citation>
    <scope>NUCLEOTIDE SEQUENCE [LARGE SCALE GENOMIC DNA]</scope>
    <source>
        <strain evidence="2 3">7</strain>
    </source>
</reference>
<keyword evidence="1" id="KW-0732">Signal</keyword>
<evidence type="ECO:0000256" key="1">
    <source>
        <dbReference type="SAM" id="SignalP"/>
    </source>
</evidence>
<evidence type="ECO:0000313" key="3">
    <source>
        <dbReference type="Proteomes" id="UP000582487"/>
    </source>
</evidence>
<dbReference type="Proteomes" id="UP000582487">
    <property type="component" value="Unassembled WGS sequence"/>
</dbReference>
<dbReference type="EMBL" id="JABCUV010000037">
    <property type="protein sequence ID" value="NMW94266.1"/>
    <property type="molecule type" value="Genomic_DNA"/>
</dbReference>
<name>A0A848RW44_9ACTO</name>
<dbReference type="PANTHER" id="PTHR30032:SF8">
    <property type="entry name" value="GERMINATION-SPECIFIC N-ACETYLMURAMOYL-L-ALANINE AMIDASE"/>
    <property type="match status" value="1"/>
</dbReference>
<dbReference type="Gene3D" id="3.40.50.12090">
    <property type="match status" value="1"/>
</dbReference>
<dbReference type="RefSeq" id="WP_004016542.1">
    <property type="nucleotide sequence ID" value="NZ_JABCUT010000041.1"/>
</dbReference>
<sequence length="553" mass="59388">MKTATIAAAATTALLAFTPALSWATDTTSNQYPGGITQRIAGKNRIATNYQLIKQKYGNQPVGHAYIARADLGADALSAAPLATKDPILLVDPNQAPIDTINQQIKPLGVTEVTVIGGNQAMPQQYVDTLGVKTRERLAGKDRYETNLTVIKKAYPTPQTIFVVNGDGMVDTIAATATAMTQYGPLMLASGKGYTANQEAYIESNKNCTVTSIGNAPTYPTRNHRISQIGYSQTPEQVSALVAKQTYPSGNNKFYLANSTVLADAISAGIIKDGPVLLVNPAKHPTEALLAAKDLKATHITALGGETAIPQKLLDLFSAMKPKQPGKTQPGKQTNTFAPWQQRQMNGEPNPLEEIRKYQAKSPQAADNPDWETTDTHQKIFDLSIQDKWGMGAGYGGPYIDTPIHDPALDTAAKTGTGTSGMSIVTWDRAEAYLPLHFNCDATAHGTAEPPIAASISPGHLAITAKGIYKVTKVTYGRHIEPYTDMSTGTHPTRNVYLRATLVVKIEGQPVDGGPEQQIDASGITEVEVDTGRRVGYDSSIQCKKLGEKNWWS</sequence>
<feature type="signal peptide" evidence="1">
    <location>
        <begin position="1"/>
        <end position="24"/>
    </location>
</feature>
<dbReference type="AlphaFoldDB" id="A0A848RW44"/>
<organism evidence="2 3">
    <name type="scientific">Mobiluncus mulieris</name>
    <dbReference type="NCBI Taxonomy" id="2052"/>
    <lineage>
        <taxon>Bacteria</taxon>
        <taxon>Bacillati</taxon>
        <taxon>Actinomycetota</taxon>
        <taxon>Actinomycetes</taxon>
        <taxon>Actinomycetales</taxon>
        <taxon>Actinomycetaceae</taxon>
        <taxon>Mobiluncus</taxon>
    </lineage>
</organism>
<dbReference type="InterPro" id="IPR051922">
    <property type="entry name" value="Bact_Sporulation_Assoc"/>
</dbReference>
<dbReference type="InterPro" id="IPR007253">
    <property type="entry name" value="Cell_wall-bd_2"/>
</dbReference>
<feature type="chain" id="PRO_5032340774" evidence="1">
    <location>
        <begin position="25"/>
        <end position="553"/>
    </location>
</feature>
<proteinExistence type="predicted"/>
<protein>
    <submittedName>
        <fullName evidence="2">Cell wall-binding repeat-containing protein</fullName>
    </submittedName>
</protein>
<dbReference type="PANTHER" id="PTHR30032">
    <property type="entry name" value="N-ACETYLMURAMOYL-L-ALANINE AMIDASE-RELATED"/>
    <property type="match status" value="1"/>
</dbReference>
<comment type="caution">
    <text evidence="2">The sequence shown here is derived from an EMBL/GenBank/DDBJ whole genome shotgun (WGS) entry which is preliminary data.</text>
</comment>
<evidence type="ECO:0000313" key="2">
    <source>
        <dbReference type="EMBL" id="NMW94266.1"/>
    </source>
</evidence>